<feature type="compositionally biased region" description="Polar residues" evidence="1">
    <location>
        <begin position="449"/>
        <end position="458"/>
    </location>
</feature>
<proteinExistence type="predicted"/>
<dbReference type="AlphaFoldDB" id="A0AA38PL99"/>
<feature type="region of interest" description="Disordered" evidence="1">
    <location>
        <begin position="508"/>
        <end position="585"/>
    </location>
</feature>
<sequence>MFSDSDRLRVAIALTALKYKQPNQSCYSYVLELRNKFASSIPRAPTTDGSWKTHALNLENELKLLKERREIEETEFLIRVNEAAATLAACHTDDRETNERDISEAPGASDKVKNATKKSGKQKKNAAVDASKSNLQNSAGPKSDNSASLPRQTTLKLDLRTILQEHQGKDSVAFQRADTISSSICSLAKDDSLFISLSNFDRLACALSTRALPLPTTQKILLISSTIRALDCIAHTLDGAISASPSARSNIQATKTVQLVNQLLEYLLSTCFEMVFLRARSTVEEKKVGKKNGNQDQNPSRDTTTKSPSIDELSPEFWSSFERLLGVLSTAILEPIIKFLVVLSQQSLSYIFGVHQQGPSSTSPSNSHNLQDIRADLLSLFQNVFAQISRLTGFKSSDLSSSTQGYSLASGSCSDSRSADMTSGVREYLSLAAVRELFKLFAIEYSPRGNNIKQTQGPTKPKPNARSLRPRSKEERIRKLARKDAVWYLCTVLHVLFEDACFPLNEEPGPEASSTRLNQPSGAGDPNSASRSKASQADTSAARVTSKLTSISLPPANNPSYAQTVHADSTSSKAKQCSSTIEKVSTTAVDPNEAARASSSLLREGLSESFHALLCLVATSRPSSLFSRSLEDVIQPRPPASAIPPSAKATNGVSDIGVSGDDTFHAVKDKEQKALRYSMLMNEVEYNMVLGIIERYWECTLGLPSTTGWT</sequence>
<feature type="compositionally biased region" description="Polar residues" evidence="1">
    <location>
        <begin position="131"/>
        <end position="151"/>
    </location>
</feature>
<evidence type="ECO:0000313" key="2">
    <source>
        <dbReference type="EMBL" id="KAJ3844753.1"/>
    </source>
</evidence>
<evidence type="ECO:0000313" key="3">
    <source>
        <dbReference type="Proteomes" id="UP001163846"/>
    </source>
</evidence>
<feature type="compositionally biased region" description="Polar residues" evidence="1">
    <location>
        <begin position="292"/>
        <end position="308"/>
    </location>
</feature>
<accession>A0AA38PL99</accession>
<evidence type="ECO:0000256" key="1">
    <source>
        <dbReference type="SAM" id="MobiDB-lite"/>
    </source>
</evidence>
<comment type="caution">
    <text evidence="2">The sequence shown here is derived from an EMBL/GenBank/DDBJ whole genome shotgun (WGS) entry which is preliminary data.</text>
</comment>
<feature type="compositionally biased region" description="Polar residues" evidence="1">
    <location>
        <begin position="558"/>
        <end position="585"/>
    </location>
</feature>
<gene>
    <name evidence="2" type="ORF">F5878DRAFT_672814</name>
</gene>
<keyword evidence="3" id="KW-1185">Reference proteome</keyword>
<dbReference type="Proteomes" id="UP001163846">
    <property type="component" value="Unassembled WGS sequence"/>
</dbReference>
<feature type="compositionally biased region" description="Basic and acidic residues" evidence="1">
    <location>
        <begin position="91"/>
        <end position="103"/>
    </location>
</feature>
<feature type="compositionally biased region" description="Polar residues" evidence="1">
    <location>
        <begin position="512"/>
        <end position="552"/>
    </location>
</feature>
<protein>
    <submittedName>
        <fullName evidence="2">Uncharacterized protein</fullName>
    </submittedName>
</protein>
<organism evidence="2 3">
    <name type="scientific">Lentinula raphanica</name>
    <dbReference type="NCBI Taxonomy" id="153919"/>
    <lineage>
        <taxon>Eukaryota</taxon>
        <taxon>Fungi</taxon>
        <taxon>Dikarya</taxon>
        <taxon>Basidiomycota</taxon>
        <taxon>Agaricomycotina</taxon>
        <taxon>Agaricomycetes</taxon>
        <taxon>Agaricomycetidae</taxon>
        <taxon>Agaricales</taxon>
        <taxon>Marasmiineae</taxon>
        <taxon>Omphalotaceae</taxon>
        <taxon>Lentinula</taxon>
    </lineage>
</organism>
<feature type="region of interest" description="Disordered" evidence="1">
    <location>
        <begin position="91"/>
        <end position="151"/>
    </location>
</feature>
<dbReference type="EMBL" id="MU805947">
    <property type="protein sequence ID" value="KAJ3844753.1"/>
    <property type="molecule type" value="Genomic_DNA"/>
</dbReference>
<feature type="compositionally biased region" description="Basic residues" evidence="1">
    <location>
        <begin position="114"/>
        <end position="124"/>
    </location>
</feature>
<feature type="region of interest" description="Disordered" evidence="1">
    <location>
        <begin position="287"/>
        <end position="311"/>
    </location>
</feature>
<reference evidence="2" key="1">
    <citation type="submission" date="2022-08" db="EMBL/GenBank/DDBJ databases">
        <authorList>
            <consortium name="DOE Joint Genome Institute"/>
            <person name="Min B."/>
            <person name="Riley R."/>
            <person name="Sierra-Patev S."/>
            <person name="Naranjo-Ortiz M."/>
            <person name="Looney B."/>
            <person name="Konkel Z."/>
            <person name="Slot J.C."/>
            <person name="Sakamoto Y."/>
            <person name="Steenwyk J.L."/>
            <person name="Rokas A."/>
            <person name="Carro J."/>
            <person name="Camarero S."/>
            <person name="Ferreira P."/>
            <person name="Molpeceres G."/>
            <person name="Ruiz-Duenas F.J."/>
            <person name="Serrano A."/>
            <person name="Henrissat B."/>
            <person name="Drula E."/>
            <person name="Hughes K.W."/>
            <person name="Mata J.L."/>
            <person name="Ishikawa N.K."/>
            <person name="Vargas-Isla R."/>
            <person name="Ushijima S."/>
            <person name="Smith C.A."/>
            <person name="Ahrendt S."/>
            <person name="Andreopoulos W."/>
            <person name="He G."/>
            <person name="Labutti K."/>
            <person name="Lipzen A."/>
            <person name="Ng V."/>
            <person name="Sandor L."/>
            <person name="Barry K."/>
            <person name="Martinez A.T."/>
            <person name="Xiao Y."/>
            <person name="Gibbons J.G."/>
            <person name="Terashima K."/>
            <person name="Hibbett D.S."/>
            <person name="Grigoriev I.V."/>
        </authorList>
    </citation>
    <scope>NUCLEOTIDE SEQUENCE</scope>
    <source>
        <strain evidence="2">TFB9207</strain>
    </source>
</reference>
<feature type="region of interest" description="Disordered" evidence="1">
    <location>
        <begin position="449"/>
        <end position="476"/>
    </location>
</feature>
<name>A0AA38PL99_9AGAR</name>